<gene>
    <name evidence="8" type="primary">hisC_3</name>
    <name evidence="8" type="ORF">VVAX_06756</name>
</gene>
<accession>A0A679JMH4</accession>
<dbReference type="AlphaFoldDB" id="A0A679JMH4"/>
<dbReference type="EC" id="2.6.1.-" evidence="6"/>
<comment type="cofactor">
    <cofactor evidence="1 6">
        <name>pyridoxal 5'-phosphate</name>
        <dbReference type="ChEBI" id="CHEBI:597326"/>
    </cofactor>
</comment>
<feature type="domain" description="Aminotransferase class I/classII large" evidence="7">
    <location>
        <begin position="37"/>
        <end position="377"/>
    </location>
</feature>
<evidence type="ECO:0000313" key="8">
    <source>
        <dbReference type="EMBL" id="CAA2110518.1"/>
    </source>
</evidence>
<dbReference type="NCBIfam" id="NF004870">
    <property type="entry name" value="PRK06225.1"/>
    <property type="match status" value="1"/>
</dbReference>
<sequence>MSAVLKSVEAPEAAASSVTNDAETRNRYFDRLFTNPELMWLGQNTNHYPLHPAVKKALHDAIDDESFHAYAPPLGMEALRSAIVADLGVAGQSAVVTDGAVSALALACRAFCVAGKGFVTTDPGWKWPLQFAAKAGSAITEIPIYGPEYGFKLSAEALAASTDENTAVIYLVDPNNPLGTTYTEDEIRAFADRAREIGAVLIHDCTYRDFADSHTLASRFYPEGTVTIVSFSKWLGLAGLRLGALVASPELLARILPHSQAPLGASVLAQRAAIAGLAVKDEWMAEVIVQQRANQKMIVDAFARLPGFEVPVFPSQANFIVVECSKAGVTPEALVTALGENDIMVRQGTYHTPRFGHRFIKISTTVPKAWAQALCDVLPQAVERARSLPATAALF</sequence>
<dbReference type="RefSeq" id="WP_339095097.1">
    <property type="nucleotide sequence ID" value="NZ_LR743508.1"/>
</dbReference>
<dbReference type="CDD" id="cd00609">
    <property type="entry name" value="AAT_like"/>
    <property type="match status" value="1"/>
</dbReference>
<evidence type="ECO:0000256" key="6">
    <source>
        <dbReference type="RuleBase" id="RU000481"/>
    </source>
</evidence>
<evidence type="ECO:0000256" key="1">
    <source>
        <dbReference type="ARBA" id="ARBA00001933"/>
    </source>
</evidence>
<dbReference type="GO" id="GO:0030170">
    <property type="term" value="F:pyridoxal phosphate binding"/>
    <property type="evidence" value="ECO:0007669"/>
    <property type="project" value="InterPro"/>
</dbReference>
<evidence type="ECO:0000256" key="3">
    <source>
        <dbReference type="ARBA" id="ARBA00022576"/>
    </source>
</evidence>
<dbReference type="Pfam" id="PF00155">
    <property type="entry name" value="Aminotran_1_2"/>
    <property type="match status" value="1"/>
</dbReference>
<dbReference type="InterPro" id="IPR015422">
    <property type="entry name" value="PyrdxlP-dep_Trfase_small"/>
</dbReference>
<dbReference type="PANTHER" id="PTHR46383:SF1">
    <property type="entry name" value="ASPARTATE AMINOTRANSFERASE"/>
    <property type="match status" value="1"/>
</dbReference>
<evidence type="ECO:0000256" key="2">
    <source>
        <dbReference type="ARBA" id="ARBA00007441"/>
    </source>
</evidence>
<dbReference type="GO" id="GO:0006520">
    <property type="term" value="P:amino acid metabolic process"/>
    <property type="evidence" value="ECO:0007669"/>
    <property type="project" value="InterPro"/>
</dbReference>
<dbReference type="InterPro" id="IPR050596">
    <property type="entry name" value="AspAT/PAT-like"/>
</dbReference>
<dbReference type="InterPro" id="IPR015424">
    <property type="entry name" value="PyrdxlP-dep_Trfase"/>
</dbReference>
<protein>
    <recommendedName>
        <fullName evidence="6">Aminotransferase</fullName>
        <ecNumber evidence="6">2.6.1.-</ecNumber>
    </recommendedName>
</protein>
<keyword evidence="5" id="KW-0663">Pyridoxal phosphate</keyword>
<dbReference type="Gene3D" id="3.90.1150.10">
    <property type="entry name" value="Aspartate Aminotransferase, domain 1"/>
    <property type="match status" value="1"/>
</dbReference>
<dbReference type="InterPro" id="IPR015421">
    <property type="entry name" value="PyrdxlP-dep_Trfase_major"/>
</dbReference>
<reference evidence="8" key="1">
    <citation type="submission" date="2019-12" db="EMBL/GenBank/DDBJ databases">
        <authorList>
            <person name="Cremers G."/>
        </authorList>
    </citation>
    <scope>NUCLEOTIDE SEQUENCE</scope>
    <source>
        <strain evidence="8">Vvax</strain>
    </source>
</reference>
<evidence type="ECO:0000256" key="4">
    <source>
        <dbReference type="ARBA" id="ARBA00022679"/>
    </source>
</evidence>
<proteinExistence type="inferred from homology"/>
<dbReference type="Gene3D" id="3.40.640.10">
    <property type="entry name" value="Type I PLP-dependent aspartate aminotransferase-like (Major domain)"/>
    <property type="match status" value="1"/>
</dbReference>
<dbReference type="EMBL" id="LR743508">
    <property type="protein sequence ID" value="CAA2110518.1"/>
    <property type="molecule type" value="Genomic_DNA"/>
</dbReference>
<organism evidence="8">
    <name type="scientific">Variovorax paradoxus</name>
    <dbReference type="NCBI Taxonomy" id="34073"/>
    <lineage>
        <taxon>Bacteria</taxon>
        <taxon>Pseudomonadati</taxon>
        <taxon>Pseudomonadota</taxon>
        <taxon>Betaproteobacteria</taxon>
        <taxon>Burkholderiales</taxon>
        <taxon>Comamonadaceae</taxon>
        <taxon>Variovorax</taxon>
    </lineage>
</organism>
<keyword evidence="3 6" id="KW-0032">Aminotransferase</keyword>
<dbReference type="InterPro" id="IPR004839">
    <property type="entry name" value="Aminotransferase_I/II_large"/>
</dbReference>
<name>A0A679JMH4_VARPD</name>
<dbReference type="GO" id="GO:0008483">
    <property type="term" value="F:transaminase activity"/>
    <property type="evidence" value="ECO:0007669"/>
    <property type="project" value="UniProtKB-KW"/>
</dbReference>
<dbReference type="PANTHER" id="PTHR46383">
    <property type="entry name" value="ASPARTATE AMINOTRANSFERASE"/>
    <property type="match status" value="1"/>
</dbReference>
<keyword evidence="4 6" id="KW-0808">Transferase</keyword>
<evidence type="ECO:0000259" key="7">
    <source>
        <dbReference type="Pfam" id="PF00155"/>
    </source>
</evidence>
<dbReference type="SUPFAM" id="SSF53383">
    <property type="entry name" value="PLP-dependent transferases"/>
    <property type="match status" value="1"/>
</dbReference>
<dbReference type="PROSITE" id="PS00105">
    <property type="entry name" value="AA_TRANSFER_CLASS_1"/>
    <property type="match status" value="1"/>
</dbReference>
<comment type="similarity">
    <text evidence="2 6">Belongs to the class-I pyridoxal-phosphate-dependent aminotransferase family.</text>
</comment>
<evidence type="ECO:0000256" key="5">
    <source>
        <dbReference type="ARBA" id="ARBA00022898"/>
    </source>
</evidence>
<dbReference type="InterPro" id="IPR004838">
    <property type="entry name" value="NHTrfase_class1_PyrdxlP-BS"/>
</dbReference>